<accession>A0AA88GH63</accession>
<dbReference type="RefSeq" id="XP_044546591.1">
    <property type="nucleotide sequence ID" value="XM_044697436.1"/>
</dbReference>
<name>A0AA88GH63_NAELO</name>
<feature type="region of interest" description="Disordered" evidence="1">
    <location>
        <begin position="103"/>
        <end position="126"/>
    </location>
</feature>
<reference evidence="2 3" key="1">
    <citation type="journal article" date="2018" name="BMC Genomics">
        <title>The genome of Naegleria lovaniensis, the basis for a comparative approach to unravel pathogenicity factors of the human pathogenic amoeba N. fowleri.</title>
        <authorList>
            <person name="Liechti N."/>
            <person name="Schurch N."/>
            <person name="Bruggmann R."/>
            <person name="Wittwer M."/>
        </authorList>
    </citation>
    <scope>NUCLEOTIDE SEQUENCE [LARGE SCALE GENOMIC DNA]</scope>
    <source>
        <strain evidence="2 3">ATCC 30569</strain>
    </source>
</reference>
<evidence type="ECO:0000313" key="2">
    <source>
        <dbReference type="EMBL" id="KAG2379329.1"/>
    </source>
</evidence>
<evidence type="ECO:0000256" key="1">
    <source>
        <dbReference type="SAM" id="MobiDB-lite"/>
    </source>
</evidence>
<dbReference type="AlphaFoldDB" id="A0AA88GH63"/>
<gene>
    <name evidence="2" type="ORF">C9374_007468</name>
</gene>
<feature type="compositionally biased region" description="Low complexity" evidence="1">
    <location>
        <begin position="53"/>
        <end position="71"/>
    </location>
</feature>
<dbReference type="GeneID" id="68099922"/>
<sequence>MATTTTKFMIPSRPSPFHSSRSLTLFLLVVLILISILFTFSHAEISSSTPSLQQLPRIQPKVQQQQQPQHPTTRRRPNIRDRKHRIDVWDVLTRYLNILKKNNHDQPHEQVVNHQKLQKSSSSPRRITIQQEEEEEESLADGQRLKFSQLSQLLKLRNGEESNSLQTSQACQKCLDVCIREKRGPVCYGNCASRPYCRFEDISLAPNLLNHD</sequence>
<organism evidence="2 3">
    <name type="scientific">Naegleria lovaniensis</name>
    <name type="common">Amoeba</name>
    <dbReference type="NCBI Taxonomy" id="51637"/>
    <lineage>
        <taxon>Eukaryota</taxon>
        <taxon>Discoba</taxon>
        <taxon>Heterolobosea</taxon>
        <taxon>Tetramitia</taxon>
        <taxon>Eutetramitia</taxon>
        <taxon>Vahlkampfiidae</taxon>
        <taxon>Naegleria</taxon>
    </lineage>
</organism>
<evidence type="ECO:0000313" key="3">
    <source>
        <dbReference type="Proteomes" id="UP000816034"/>
    </source>
</evidence>
<proteinExistence type="predicted"/>
<dbReference type="Proteomes" id="UP000816034">
    <property type="component" value="Unassembled WGS sequence"/>
</dbReference>
<keyword evidence="3" id="KW-1185">Reference proteome</keyword>
<dbReference type="EMBL" id="PYSW02000029">
    <property type="protein sequence ID" value="KAG2379329.1"/>
    <property type="molecule type" value="Genomic_DNA"/>
</dbReference>
<comment type="caution">
    <text evidence="2">The sequence shown here is derived from an EMBL/GenBank/DDBJ whole genome shotgun (WGS) entry which is preliminary data.</text>
</comment>
<feature type="region of interest" description="Disordered" evidence="1">
    <location>
        <begin position="51"/>
        <end position="81"/>
    </location>
</feature>
<feature type="compositionally biased region" description="Polar residues" evidence="1">
    <location>
        <begin position="112"/>
        <end position="126"/>
    </location>
</feature>
<protein>
    <submittedName>
        <fullName evidence="2">Uncharacterized protein</fullName>
    </submittedName>
</protein>